<evidence type="ECO:0000256" key="1">
    <source>
        <dbReference type="SAM" id="Phobius"/>
    </source>
</evidence>
<dbReference type="EMBL" id="FCON02000052">
    <property type="protein sequence ID" value="SAL73162.1"/>
    <property type="molecule type" value="Genomic_DNA"/>
</dbReference>
<evidence type="ECO:0000313" key="3">
    <source>
        <dbReference type="Proteomes" id="UP000054770"/>
    </source>
</evidence>
<sequence>MAESAKAQVVRAFRAVFWAFLGVNKRKNLEADATQLNPMVVVIAAIAALGAFIALLLLVVNLVVG</sequence>
<dbReference type="Proteomes" id="UP000054770">
    <property type="component" value="Unassembled WGS sequence"/>
</dbReference>
<keyword evidence="1" id="KW-1133">Transmembrane helix</keyword>
<feature type="transmembrane region" description="Helical" evidence="1">
    <location>
        <begin position="39"/>
        <end position="64"/>
    </location>
</feature>
<dbReference type="InterPro" id="IPR021344">
    <property type="entry name" value="DUF2970"/>
</dbReference>
<name>A0A158JW85_9BURK</name>
<proteinExistence type="predicted"/>
<dbReference type="Pfam" id="PF11174">
    <property type="entry name" value="DUF2970"/>
    <property type="match status" value="1"/>
</dbReference>
<accession>A0A158JW85</accession>
<keyword evidence="3" id="KW-1185">Reference proteome</keyword>
<dbReference type="AlphaFoldDB" id="A0A158JW85"/>
<organism evidence="2 3">
    <name type="scientific">Caballeronia choica</name>
    <dbReference type="NCBI Taxonomy" id="326476"/>
    <lineage>
        <taxon>Bacteria</taxon>
        <taxon>Pseudomonadati</taxon>
        <taxon>Pseudomonadota</taxon>
        <taxon>Betaproteobacteria</taxon>
        <taxon>Burkholderiales</taxon>
        <taxon>Burkholderiaceae</taxon>
        <taxon>Caballeronia</taxon>
    </lineage>
</organism>
<dbReference type="OrthoDB" id="9035106at2"/>
<keyword evidence="1" id="KW-0472">Membrane</keyword>
<dbReference type="RefSeq" id="WP_087646454.1">
    <property type="nucleotide sequence ID" value="NZ_FCON02000052.1"/>
</dbReference>
<evidence type="ECO:0000313" key="2">
    <source>
        <dbReference type="EMBL" id="SAL73162.1"/>
    </source>
</evidence>
<comment type="caution">
    <text evidence="2">The sequence shown here is derived from an EMBL/GenBank/DDBJ whole genome shotgun (WGS) entry which is preliminary data.</text>
</comment>
<gene>
    <name evidence="2" type="ORF">AWB68_04373</name>
</gene>
<keyword evidence="1" id="KW-0812">Transmembrane</keyword>
<reference evidence="2" key="1">
    <citation type="submission" date="2016-01" db="EMBL/GenBank/DDBJ databases">
        <authorList>
            <person name="Peeters C."/>
        </authorList>
    </citation>
    <scope>NUCLEOTIDE SEQUENCE [LARGE SCALE GENOMIC DNA]</scope>
    <source>
        <strain evidence="2">LMG 22940</strain>
    </source>
</reference>
<protein>
    <submittedName>
        <fullName evidence="2">Membrane protein</fullName>
    </submittedName>
</protein>